<organism evidence="9 10">
    <name type="scientific">Pontibacter anaerobius</name>
    <dbReference type="NCBI Taxonomy" id="2993940"/>
    <lineage>
        <taxon>Bacteria</taxon>
        <taxon>Pseudomonadati</taxon>
        <taxon>Bacteroidota</taxon>
        <taxon>Cytophagia</taxon>
        <taxon>Cytophagales</taxon>
        <taxon>Hymenobacteraceae</taxon>
        <taxon>Pontibacter</taxon>
    </lineage>
</organism>
<dbReference type="PROSITE" id="PS51257">
    <property type="entry name" value="PROKAR_LIPOPROTEIN"/>
    <property type="match status" value="1"/>
</dbReference>
<name>A0ABT3RDQ3_9BACT</name>
<accession>A0ABT3RDQ3</accession>
<evidence type="ECO:0000256" key="4">
    <source>
        <dbReference type="ARBA" id="ARBA00023136"/>
    </source>
</evidence>
<evidence type="ECO:0000259" key="8">
    <source>
        <dbReference type="Pfam" id="PF14322"/>
    </source>
</evidence>
<keyword evidence="5" id="KW-0998">Cell outer membrane</keyword>
<dbReference type="Gene3D" id="1.25.40.390">
    <property type="match status" value="1"/>
</dbReference>
<evidence type="ECO:0000313" key="10">
    <source>
        <dbReference type="Proteomes" id="UP001207228"/>
    </source>
</evidence>
<comment type="subcellular location">
    <subcellularLocation>
        <location evidence="1">Cell outer membrane</location>
    </subcellularLocation>
</comment>
<evidence type="ECO:0000313" key="9">
    <source>
        <dbReference type="EMBL" id="MCX2739507.1"/>
    </source>
</evidence>
<reference evidence="9 10" key="1">
    <citation type="submission" date="2022-11" db="EMBL/GenBank/DDBJ databases">
        <title>The characterization of three novel Bacteroidetes species and genomic analysis of their roles in tidal elemental geochemical cycles.</title>
        <authorList>
            <person name="Ma K.-J."/>
        </authorList>
    </citation>
    <scope>NUCLEOTIDE SEQUENCE [LARGE SCALE GENOMIC DNA]</scope>
    <source>
        <strain evidence="9 10">M82</strain>
    </source>
</reference>
<feature type="chain" id="PRO_5046861774" evidence="6">
    <location>
        <begin position="27"/>
        <end position="549"/>
    </location>
</feature>
<comment type="caution">
    <text evidence="9">The sequence shown here is derived from an EMBL/GenBank/DDBJ whole genome shotgun (WGS) entry which is preliminary data.</text>
</comment>
<proteinExistence type="inferred from homology"/>
<dbReference type="EMBL" id="JAPFQO010000003">
    <property type="protein sequence ID" value="MCX2739507.1"/>
    <property type="molecule type" value="Genomic_DNA"/>
</dbReference>
<keyword evidence="4" id="KW-0472">Membrane</keyword>
<evidence type="ECO:0000256" key="1">
    <source>
        <dbReference type="ARBA" id="ARBA00004442"/>
    </source>
</evidence>
<feature type="domain" description="SusD-like N-terminal" evidence="8">
    <location>
        <begin position="96"/>
        <end position="255"/>
    </location>
</feature>
<keyword evidence="3 6" id="KW-0732">Signal</keyword>
<evidence type="ECO:0000259" key="7">
    <source>
        <dbReference type="Pfam" id="PF07980"/>
    </source>
</evidence>
<protein>
    <submittedName>
        <fullName evidence="9">RagB/SusD family nutrient uptake outer membrane protein</fullName>
    </submittedName>
</protein>
<evidence type="ECO:0000256" key="5">
    <source>
        <dbReference type="ARBA" id="ARBA00023237"/>
    </source>
</evidence>
<sequence>MKSIIKKRSRVLYAVVLLLLSVSSCKDDEFFDQTNPPETPWLNVNEFERAVIGGYAALLTDYWGAPISSHNFVKIIGSDVTYWIPGEGGNMDSDAMYHRKTDQETGYASGFFSTSYNVISNVNAALDFLAKNNGDPFPDASQSDKENNLPRIEGELLFLRAVTYRSLAAIHLPWYKPEGGNDARILPLRTSYPTTGEAASNSKIGTTEEIWQLIVSDLKRAKELLPARYISGVHHPSYQYGRANKFAAAAMLARVHFQMGNWSEAMQELNFVIDENGGQYDLSEDPIEAFNKDNLSRGKEVIWYQLFSDPNDGGRNFLHYASINKSHFDATGGGGPASTGGNNSVAPWNGFTVSYHALARVGWMADPLNGDYTETEEAKKDKRYQQLYYRYEGYKGPLTPEEEALGIWEARFEDVTTPMVWANKYYRGNVGIETNVPLIRLAEMYLTRAIIRFHQGDISGATADVNVIRERAGLDPLDSVTEEDIHNERIKEMHQEGDRLDYLRALHLPIPPGDRDPSLPFSTIQYPYEEYTWAIPQREKDLNAGYNGQ</sequence>
<evidence type="ECO:0000256" key="2">
    <source>
        <dbReference type="ARBA" id="ARBA00006275"/>
    </source>
</evidence>
<dbReference type="InterPro" id="IPR012944">
    <property type="entry name" value="SusD_RagB_dom"/>
</dbReference>
<dbReference type="InterPro" id="IPR033985">
    <property type="entry name" value="SusD-like_N"/>
</dbReference>
<gene>
    <name evidence="9" type="ORF">OO017_06085</name>
</gene>
<dbReference type="InterPro" id="IPR011990">
    <property type="entry name" value="TPR-like_helical_dom_sf"/>
</dbReference>
<evidence type="ECO:0000256" key="6">
    <source>
        <dbReference type="SAM" id="SignalP"/>
    </source>
</evidence>
<feature type="domain" description="RagB/SusD" evidence="7">
    <location>
        <begin position="300"/>
        <end position="501"/>
    </location>
</feature>
<dbReference type="Pfam" id="PF07980">
    <property type="entry name" value="SusD_RagB"/>
    <property type="match status" value="1"/>
</dbReference>
<dbReference type="Proteomes" id="UP001207228">
    <property type="component" value="Unassembled WGS sequence"/>
</dbReference>
<dbReference type="Pfam" id="PF14322">
    <property type="entry name" value="SusD-like_3"/>
    <property type="match status" value="1"/>
</dbReference>
<keyword evidence="10" id="KW-1185">Reference proteome</keyword>
<dbReference type="SUPFAM" id="SSF48452">
    <property type="entry name" value="TPR-like"/>
    <property type="match status" value="1"/>
</dbReference>
<evidence type="ECO:0000256" key="3">
    <source>
        <dbReference type="ARBA" id="ARBA00022729"/>
    </source>
</evidence>
<feature type="signal peptide" evidence="6">
    <location>
        <begin position="1"/>
        <end position="26"/>
    </location>
</feature>
<dbReference type="RefSeq" id="WP_266051573.1">
    <property type="nucleotide sequence ID" value="NZ_JAPFQO010000003.1"/>
</dbReference>
<comment type="similarity">
    <text evidence="2">Belongs to the SusD family.</text>
</comment>